<feature type="domain" description="FAD-binding FR-type" evidence="24">
    <location>
        <begin position="306"/>
        <end position="421"/>
    </location>
</feature>
<evidence type="ECO:0000256" key="21">
    <source>
        <dbReference type="ARBA" id="ARBA00067129"/>
    </source>
</evidence>
<keyword evidence="14" id="KW-0560">Oxidoreductase</keyword>
<dbReference type="GO" id="GO:0048471">
    <property type="term" value="C:perinuclear region of cytoplasm"/>
    <property type="evidence" value="ECO:0007669"/>
    <property type="project" value="UniProtKB-ARBA"/>
</dbReference>
<organism evidence="25 26">
    <name type="scientific">Pleurodeles waltl</name>
    <name type="common">Iberian ribbed newt</name>
    <dbReference type="NCBI Taxonomy" id="8319"/>
    <lineage>
        <taxon>Eukaryota</taxon>
        <taxon>Metazoa</taxon>
        <taxon>Chordata</taxon>
        <taxon>Craniata</taxon>
        <taxon>Vertebrata</taxon>
        <taxon>Euteleostomi</taxon>
        <taxon>Amphibia</taxon>
        <taxon>Batrachia</taxon>
        <taxon>Caudata</taxon>
        <taxon>Salamandroidea</taxon>
        <taxon>Salamandridae</taxon>
        <taxon>Pleurodelinae</taxon>
        <taxon>Pleurodeles</taxon>
    </lineage>
</organism>
<comment type="subcellular location">
    <subcellularLocation>
        <location evidence="2">Cell junction</location>
        <location evidence="2">Focal adhesion</location>
    </subcellularLocation>
    <subcellularLocation>
        <location evidence="5">Cell membrane</location>
        <topology evidence="5">Multi-pass membrane protein</topology>
    </subcellularLocation>
    <subcellularLocation>
        <location evidence="4">Cytoplasm</location>
    </subcellularLocation>
    <subcellularLocation>
        <location evidence="3">Endoplasmic reticulum membrane</location>
        <topology evidence="3">Multi-pass membrane protein</topology>
    </subcellularLocation>
    <subcellularLocation>
        <location evidence="1">Nucleus</location>
    </subcellularLocation>
</comment>
<keyword evidence="12" id="KW-0965">Cell junction</keyword>
<dbReference type="PANTHER" id="PTHR11972:SF206">
    <property type="entry name" value="NADPH OXIDASE 4"/>
    <property type="match status" value="1"/>
</dbReference>
<keyword evidence="13 23" id="KW-1133">Transmembrane helix</keyword>
<evidence type="ECO:0000313" key="25">
    <source>
        <dbReference type="EMBL" id="KAJ1119849.1"/>
    </source>
</evidence>
<dbReference type="GO" id="GO:0005925">
    <property type="term" value="C:focal adhesion"/>
    <property type="evidence" value="ECO:0007669"/>
    <property type="project" value="UniProtKB-SubCell"/>
</dbReference>
<name>A0AAV7NWK0_PLEWA</name>
<feature type="transmembrane region" description="Helical" evidence="23">
    <location>
        <begin position="188"/>
        <end position="207"/>
    </location>
</feature>
<dbReference type="SFLD" id="SFLDS00052">
    <property type="entry name" value="Ferric_Reductase_Domain"/>
    <property type="match status" value="1"/>
</dbReference>
<comment type="function">
    <text evidence="22">NADPH oxidase that catalyzes predominantly the reduction of oxygen to H2O2. Can also catalyze to a smaller extent, the reduction of oxygen to superoxide. May function as an oxygen sensor regulating the KCNK3/TASK-1 potassium channel and HIF1A activity. May regulate insulin signaling cascade. May play a role in apoptosis, bone resorption and lipolysaccharide-mediated activation of NFKB. May produce superoxide in the nucleus and play a role in regulating gene expression upon cell stimulation. Promotes ferroptosis, reactive oxygen species production and reduced glutathione (GSH) levels by activating NLRP3 inflammasome activation and cytokine release.</text>
</comment>
<comment type="catalytic activity">
    <reaction evidence="20">
        <text>NADPH + 2 O2 = 2 superoxide + NADP(+) + H(+)</text>
        <dbReference type="Rhea" id="RHEA:63180"/>
        <dbReference type="ChEBI" id="CHEBI:15378"/>
        <dbReference type="ChEBI" id="CHEBI:15379"/>
        <dbReference type="ChEBI" id="CHEBI:18421"/>
        <dbReference type="ChEBI" id="CHEBI:57783"/>
        <dbReference type="ChEBI" id="CHEBI:58349"/>
    </reaction>
</comment>
<dbReference type="InterPro" id="IPR000778">
    <property type="entry name" value="Cyt_b245_heavy_chain"/>
</dbReference>
<evidence type="ECO:0000256" key="23">
    <source>
        <dbReference type="SAM" id="Phobius"/>
    </source>
</evidence>
<dbReference type="FunFam" id="2.40.30.10:FF:000183">
    <property type="entry name" value="NADPH oxidase 4"/>
    <property type="match status" value="1"/>
</dbReference>
<evidence type="ECO:0000256" key="15">
    <source>
        <dbReference type="ARBA" id="ARBA00023136"/>
    </source>
</evidence>
<protein>
    <recommendedName>
        <fullName evidence="21">NADPH oxidase 4</fullName>
        <ecNumber evidence="6">1.6.3.1</ecNumber>
    </recommendedName>
</protein>
<dbReference type="SUPFAM" id="SSF63380">
    <property type="entry name" value="Riboflavin synthase domain-like"/>
    <property type="match status" value="1"/>
</dbReference>
<dbReference type="Proteomes" id="UP001066276">
    <property type="component" value="Chromosome 8"/>
</dbReference>
<dbReference type="SUPFAM" id="SSF52343">
    <property type="entry name" value="Ferredoxin reductase-like, C-terminal NADP-linked domain"/>
    <property type="match status" value="1"/>
</dbReference>
<dbReference type="Gene3D" id="3.40.50.80">
    <property type="entry name" value="Nucleotide-binding domain of ferredoxin-NADP reductase (FNR) module"/>
    <property type="match status" value="1"/>
</dbReference>
<dbReference type="GO" id="GO:0016174">
    <property type="term" value="F:NAD(P)H oxidase H2O2-forming activity"/>
    <property type="evidence" value="ECO:0007669"/>
    <property type="project" value="UniProtKB-EC"/>
</dbReference>
<dbReference type="Pfam" id="PF08022">
    <property type="entry name" value="FAD_binding_8"/>
    <property type="match status" value="1"/>
</dbReference>
<dbReference type="InterPro" id="IPR039261">
    <property type="entry name" value="FNR_nucleotide-bd"/>
</dbReference>
<dbReference type="EC" id="1.6.3.1" evidence="6"/>
<comment type="catalytic activity">
    <reaction evidence="19">
        <text>NADPH + O2 + H(+) = H2O2 + NADP(+)</text>
        <dbReference type="Rhea" id="RHEA:11260"/>
        <dbReference type="ChEBI" id="CHEBI:15378"/>
        <dbReference type="ChEBI" id="CHEBI:15379"/>
        <dbReference type="ChEBI" id="CHEBI:16240"/>
        <dbReference type="ChEBI" id="CHEBI:57783"/>
        <dbReference type="ChEBI" id="CHEBI:58349"/>
        <dbReference type="EC" id="1.6.3.1"/>
    </reaction>
</comment>
<dbReference type="PANTHER" id="PTHR11972">
    <property type="entry name" value="NADPH OXIDASE"/>
    <property type="match status" value="1"/>
</dbReference>
<feature type="transmembrane region" description="Helical" evidence="23">
    <location>
        <begin position="103"/>
        <end position="124"/>
    </location>
</feature>
<reference evidence="25" key="1">
    <citation type="journal article" date="2022" name="bioRxiv">
        <title>Sequencing and chromosome-scale assembly of the giantPleurodeles waltlgenome.</title>
        <authorList>
            <person name="Brown T."/>
            <person name="Elewa A."/>
            <person name="Iarovenko S."/>
            <person name="Subramanian E."/>
            <person name="Araus A.J."/>
            <person name="Petzold A."/>
            <person name="Susuki M."/>
            <person name="Suzuki K.-i.T."/>
            <person name="Hayashi T."/>
            <person name="Toyoda A."/>
            <person name="Oliveira C."/>
            <person name="Osipova E."/>
            <person name="Leigh N.D."/>
            <person name="Simon A."/>
            <person name="Yun M.H."/>
        </authorList>
    </citation>
    <scope>NUCLEOTIDE SEQUENCE</scope>
    <source>
        <strain evidence="25">20211129_DDA</strain>
        <tissue evidence="25">Liver</tissue>
    </source>
</reference>
<evidence type="ECO:0000256" key="14">
    <source>
        <dbReference type="ARBA" id="ARBA00023002"/>
    </source>
</evidence>
<gene>
    <name evidence="25" type="ORF">NDU88_008034</name>
</gene>
<evidence type="ECO:0000256" key="1">
    <source>
        <dbReference type="ARBA" id="ARBA00004123"/>
    </source>
</evidence>
<dbReference type="GO" id="GO:0016175">
    <property type="term" value="F:superoxide-generating NAD(P)H oxidase activity"/>
    <property type="evidence" value="ECO:0007669"/>
    <property type="project" value="TreeGrafter"/>
</dbReference>
<dbReference type="CDD" id="cd06186">
    <property type="entry name" value="NOX_Duox_like_FAD_NADP"/>
    <property type="match status" value="1"/>
</dbReference>
<evidence type="ECO:0000256" key="18">
    <source>
        <dbReference type="ARBA" id="ARBA00023242"/>
    </source>
</evidence>
<evidence type="ECO:0000256" key="19">
    <source>
        <dbReference type="ARBA" id="ARBA00048762"/>
    </source>
</evidence>
<keyword evidence="7" id="KW-1003">Cell membrane</keyword>
<evidence type="ECO:0000256" key="9">
    <source>
        <dbReference type="ARBA" id="ARBA00022692"/>
    </source>
</evidence>
<dbReference type="Pfam" id="PF01794">
    <property type="entry name" value="Ferric_reduct"/>
    <property type="match status" value="1"/>
</dbReference>
<comment type="caution">
    <text evidence="25">The sequence shown here is derived from an EMBL/GenBank/DDBJ whole genome shotgun (WGS) entry which is preliminary data.</text>
</comment>
<keyword evidence="15 23" id="KW-0472">Membrane</keyword>
<evidence type="ECO:0000256" key="2">
    <source>
        <dbReference type="ARBA" id="ARBA00004246"/>
    </source>
</evidence>
<accession>A0AAV7NWK0</accession>
<evidence type="ECO:0000256" key="7">
    <source>
        <dbReference type="ARBA" id="ARBA00022475"/>
    </source>
</evidence>
<dbReference type="GO" id="GO:0006952">
    <property type="term" value="P:defense response"/>
    <property type="evidence" value="ECO:0007669"/>
    <property type="project" value="TreeGrafter"/>
</dbReference>
<keyword evidence="26" id="KW-1185">Reference proteome</keyword>
<evidence type="ECO:0000256" key="16">
    <source>
        <dbReference type="ARBA" id="ARBA00023157"/>
    </source>
</evidence>
<keyword evidence="16" id="KW-1015">Disulfide bond</keyword>
<dbReference type="GO" id="GO:0042554">
    <property type="term" value="P:superoxide anion generation"/>
    <property type="evidence" value="ECO:0007669"/>
    <property type="project" value="TreeGrafter"/>
</dbReference>
<evidence type="ECO:0000256" key="20">
    <source>
        <dbReference type="ARBA" id="ARBA00049908"/>
    </source>
</evidence>
<dbReference type="InterPro" id="IPR050369">
    <property type="entry name" value="RBOH/FRE"/>
</dbReference>
<keyword evidence="17" id="KW-0325">Glycoprotein</keyword>
<dbReference type="PRINTS" id="PR00466">
    <property type="entry name" value="GP91PHOX"/>
</dbReference>
<evidence type="ECO:0000256" key="5">
    <source>
        <dbReference type="ARBA" id="ARBA00004651"/>
    </source>
</evidence>
<evidence type="ECO:0000259" key="24">
    <source>
        <dbReference type="PROSITE" id="PS51384"/>
    </source>
</evidence>
<feature type="transmembrane region" description="Helical" evidence="23">
    <location>
        <begin position="153"/>
        <end position="176"/>
    </location>
</feature>
<proteinExistence type="predicted"/>
<evidence type="ECO:0000256" key="4">
    <source>
        <dbReference type="ARBA" id="ARBA00004496"/>
    </source>
</evidence>
<dbReference type="InterPro" id="IPR013112">
    <property type="entry name" value="FAD-bd_8"/>
</dbReference>
<evidence type="ECO:0000256" key="11">
    <source>
        <dbReference type="ARBA" id="ARBA00022857"/>
    </source>
</evidence>
<keyword evidence="18" id="KW-0539">Nucleus</keyword>
<evidence type="ECO:0000256" key="3">
    <source>
        <dbReference type="ARBA" id="ARBA00004477"/>
    </source>
</evidence>
<dbReference type="FunFam" id="3.40.50.80:FF:000015">
    <property type="entry name" value="NADPH oxidase 4"/>
    <property type="match status" value="1"/>
</dbReference>
<evidence type="ECO:0000313" key="26">
    <source>
        <dbReference type="Proteomes" id="UP001066276"/>
    </source>
</evidence>
<evidence type="ECO:0000256" key="10">
    <source>
        <dbReference type="ARBA" id="ARBA00022824"/>
    </source>
</evidence>
<keyword evidence="10" id="KW-0256">Endoplasmic reticulum</keyword>
<sequence>MSVHWKSWLSNEGAKHLFLVFWLALNLWLFCGSFVYYSGPQYYYLLQMIGLGLCVSRASASVLNLNCCLILLPICRTLLGCLKGSQKVPSRKTRRLLDKNKTFHATCGITICIASAIHVGAHMINAFNFSVNYSEDFPELNVASYRNEDPRKIIFSTVPGVTGVLMVLVLFLMCTASTTAIRLSNYNIFFYTHNLFFVFYMLLIVHVSGGVLKYQSNLEGHPPGCFHLNKSAQGDIHVPGFAGESSASSFETFQQYFPAQESFAQNNFGKVCTEDPVFKPHFPETWLWISGPLCLYCAERLYRYIRSSKPVTITSVISHPCDVIEIQMIKEDFKARPGQYIILHCPGVSALEQHPFTLTMCPTDNNATFGVHLKVVGDWTERFRDLLLSHSNEAAEILPILQQRHYPSLYIDGPFGSPSEEVLNYEVSLCVAGGIGVTPFASLLNQLRSSWEQYKLRRLYFIWVCRDIESFHWFADLLCMLHEKLWQENRPDYLNIQLYLSQADGMQKIIGEEYQALNSRLSVGRPCWKTLFQELAKCNRQKTVGVFCCGPKGISKALHRLCNSSNSFGTTFEYNKESFN</sequence>
<dbReference type="AlphaFoldDB" id="A0AAV7NWK0"/>
<dbReference type="EMBL" id="JANPWB010000012">
    <property type="protein sequence ID" value="KAJ1119849.1"/>
    <property type="molecule type" value="Genomic_DNA"/>
</dbReference>
<dbReference type="GO" id="GO:0005789">
    <property type="term" value="C:endoplasmic reticulum membrane"/>
    <property type="evidence" value="ECO:0007669"/>
    <property type="project" value="UniProtKB-SubCell"/>
</dbReference>
<evidence type="ECO:0000256" key="17">
    <source>
        <dbReference type="ARBA" id="ARBA00023180"/>
    </source>
</evidence>
<evidence type="ECO:0000256" key="13">
    <source>
        <dbReference type="ARBA" id="ARBA00022989"/>
    </source>
</evidence>
<keyword evidence="8" id="KW-0963">Cytoplasm</keyword>
<dbReference type="InterPro" id="IPR017927">
    <property type="entry name" value="FAD-bd_FR_type"/>
</dbReference>
<dbReference type="InterPro" id="IPR013130">
    <property type="entry name" value="Fe3_Rdtase_TM_dom"/>
</dbReference>
<evidence type="ECO:0000256" key="8">
    <source>
        <dbReference type="ARBA" id="ARBA00022490"/>
    </source>
</evidence>
<dbReference type="InterPro" id="IPR017938">
    <property type="entry name" value="Riboflavin_synthase-like_b-brl"/>
</dbReference>
<dbReference type="PROSITE" id="PS51384">
    <property type="entry name" value="FAD_FR"/>
    <property type="match status" value="1"/>
</dbReference>
<keyword evidence="9 23" id="KW-0812">Transmembrane</keyword>
<evidence type="ECO:0000256" key="6">
    <source>
        <dbReference type="ARBA" id="ARBA00012698"/>
    </source>
</evidence>
<feature type="transmembrane region" description="Helical" evidence="23">
    <location>
        <begin position="16"/>
        <end position="38"/>
    </location>
</feature>
<dbReference type="Pfam" id="PF08030">
    <property type="entry name" value="NAD_binding_6"/>
    <property type="match status" value="1"/>
</dbReference>
<keyword evidence="11" id="KW-0521">NADP</keyword>
<evidence type="ECO:0000256" key="22">
    <source>
        <dbReference type="ARBA" id="ARBA00093404"/>
    </source>
</evidence>
<dbReference type="GO" id="GO:0043020">
    <property type="term" value="C:NADPH oxidase complex"/>
    <property type="evidence" value="ECO:0007669"/>
    <property type="project" value="TreeGrafter"/>
</dbReference>
<evidence type="ECO:0000256" key="12">
    <source>
        <dbReference type="ARBA" id="ARBA00022949"/>
    </source>
</evidence>
<dbReference type="GO" id="GO:0005634">
    <property type="term" value="C:nucleus"/>
    <property type="evidence" value="ECO:0007669"/>
    <property type="project" value="UniProtKB-SubCell"/>
</dbReference>
<dbReference type="InterPro" id="IPR013121">
    <property type="entry name" value="Fe_red_NAD-bd_6"/>
</dbReference>
<feature type="transmembrane region" description="Helical" evidence="23">
    <location>
        <begin position="58"/>
        <end position="82"/>
    </location>
</feature>